<dbReference type="SUPFAM" id="SSF82714">
    <property type="entry name" value="Multidrug efflux transporter AcrB TolC docking domain, DN and DC subdomains"/>
    <property type="match status" value="2"/>
</dbReference>
<dbReference type="AlphaFoldDB" id="A0A3M6QW52"/>
<feature type="transmembrane region" description="Helical" evidence="2">
    <location>
        <begin position="868"/>
        <end position="888"/>
    </location>
</feature>
<dbReference type="InterPro" id="IPR027463">
    <property type="entry name" value="AcrB_DN_DC_subdom"/>
</dbReference>
<dbReference type="Gene3D" id="1.20.1640.10">
    <property type="entry name" value="Multidrug efflux transporter AcrB transmembrane domain"/>
    <property type="match status" value="2"/>
</dbReference>
<protein>
    <submittedName>
        <fullName evidence="3">Efflux RND transporter permease subunit</fullName>
    </submittedName>
</protein>
<proteinExistence type="predicted"/>
<feature type="transmembrane region" description="Helical" evidence="2">
    <location>
        <begin position="521"/>
        <end position="538"/>
    </location>
</feature>
<feature type="transmembrane region" description="Helical" evidence="2">
    <location>
        <begin position="334"/>
        <end position="351"/>
    </location>
</feature>
<dbReference type="EMBL" id="RDQO01000002">
    <property type="protein sequence ID" value="RMX06752.1"/>
    <property type="molecule type" value="Genomic_DNA"/>
</dbReference>
<dbReference type="PANTHER" id="PTHR32063:SF77">
    <property type="entry name" value="ACR FAMILY TRANSPORT PROTEIN"/>
    <property type="match status" value="1"/>
</dbReference>
<feature type="transmembrane region" description="Helical" evidence="2">
    <location>
        <begin position="461"/>
        <end position="479"/>
    </location>
</feature>
<dbReference type="InterPro" id="IPR001036">
    <property type="entry name" value="Acrflvin-R"/>
</dbReference>
<feature type="transmembrane region" description="Helical" evidence="2">
    <location>
        <begin position="358"/>
        <end position="379"/>
    </location>
</feature>
<feature type="transmembrane region" description="Helical" evidence="2">
    <location>
        <begin position="385"/>
        <end position="405"/>
    </location>
</feature>
<dbReference type="SUPFAM" id="SSF82693">
    <property type="entry name" value="Multidrug efflux transporter AcrB pore domain, PN1, PN2, PC1 and PC2 subdomains"/>
    <property type="match status" value="3"/>
</dbReference>
<feature type="region of interest" description="Disordered" evidence="1">
    <location>
        <begin position="208"/>
        <end position="227"/>
    </location>
</feature>
<feature type="transmembrane region" description="Helical" evidence="2">
    <location>
        <begin position="842"/>
        <end position="861"/>
    </location>
</feature>
<dbReference type="Gene3D" id="3.30.2090.10">
    <property type="entry name" value="Multidrug efflux transporter AcrB TolC docking domain, DN and DC subdomains"/>
    <property type="match status" value="2"/>
</dbReference>
<evidence type="ECO:0000313" key="3">
    <source>
        <dbReference type="EMBL" id="RMX06752.1"/>
    </source>
</evidence>
<dbReference type="OrthoDB" id="9177212at2"/>
<dbReference type="Gene3D" id="3.30.70.1320">
    <property type="entry name" value="Multidrug efflux transporter AcrB pore domain like"/>
    <property type="match status" value="1"/>
</dbReference>
<dbReference type="GO" id="GO:0042910">
    <property type="term" value="F:xenobiotic transmembrane transporter activity"/>
    <property type="evidence" value="ECO:0007669"/>
    <property type="project" value="TreeGrafter"/>
</dbReference>
<keyword evidence="2" id="KW-1133">Transmembrane helix</keyword>
<dbReference type="PANTHER" id="PTHR32063">
    <property type="match status" value="1"/>
</dbReference>
<keyword evidence="4" id="KW-1185">Reference proteome</keyword>
<feature type="compositionally biased region" description="Polar residues" evidence="1">
    <location>
        <begin position="1024"/>
        <end position="1039"/>
    </location>
</feature>
<feature type="transmembrane region" description="Helical" evidence="2">
    <location>
        <begin position="941"/>
        <end position="960"/>
    </location>
</feature>
<dbReference type="Gene3D" id="3.30.70.1440">
    <property type="entry name" value="Multidrug efflux transporter AcrB pore domain"/>
    <property type="match status" value="1"/>
</dbReference>
<evidence type="ECO:0000313" key="4">
    <source>
        <dbReference type="Proteomes" id="UP000278006"/>
    </source>
</evidence>
<evidence type="ECO:0000256" key="2">
    <source>
        <dbReference type="SAM" id="Phobius"/>
    </source>
</evidence>
<dbReference type="PRINTS" id="PR00702">
    <property type="entry name" value="ACRIFLAVINRP"/>
</dbReference>
<name>A0A3M6QW52_9BURK</name>
<keyword evidence="2" id="KW-0472">Membrane</keyword>
<feature type="region of interest" description="Disordered" evidence="1">
    <location>
        <begin position="1017"/>
        <end position="1039"/>
    </location>
</feature>
<keyword evidence="2" id="KW-0812">Transmembrane</keyword>
<accession>A0A3M6QW52</accession>
<feature type="transmembrane region" description="Helical" evidence="2">
    <location>
        <begin position="972"/>
        <end position="998"/>
    </location>
</feature>
<dbReference type="SUPFAM" id="SSF82866">
    <property type="entry name" value="Multidrug efflux transporter AcrB transmembrane domain"/>
    <property type="match status" value="2"/>
</dbReference>
<gene>
    <name evidence="3" type="ORF">D8I35_09640</name>
</gene>
<evidence type="ECO:0000256" key="1">
    <source>
        <dbReference type="SAM" id="MobiDB-lite"/>
    </source>
</evidence>
<dbReference type="Proteomes" id="UP000278006">
    <property type="component" value="Unassembled WGS sequence"/>
</dbReference>
<organism evidence="3 4">
    <name type="scientific">Corticibacter populi</name>
    <dbReference type="NCBI Taxonomy" id="1550736"/>
    <lineage>
        <taxon>Bacteria</taxon>
        <taxon>Pseudomonadati</taxon>
        <taxon>Pseudomonadota</taxon>
        <taxon>Betaproteobacteria</taxon>
        <taxon>Burkholderiales</taxon>
        <taxon>Comamonadaceae</taxon>
        <taxon>Corticibacter</taxon>
    </lineage>
</organism>
<comment type="caution">
    <text evidence="3">The sequence shown here is derived from an EMBL/GenBank/DDBJ whole genome shotgun (WGS) entry which is preliminary data.</text>
</comment>
<sequence>MNFATWSLRNPIPAVLLFMLLTLAGLYGFRQLPIQALPDMDLPSVNVTLSQPGAAPAQLETEVARKVEDSIATLSGLRHTRTTITDGQVHIQAEFELEKPLSDALIETKDAVDRVRSDLPTDLLQPAVSAQTVSSSPILTYSVSSETMDEVALSWFVDDTLSKTLFNVPGVGGVKRLGGVQREIRVDVDPVQMNALGVTAADVSRALRRTQQDSSGGRGQLGGEEQSLRTVATVRRADELRAMPVILATGSKVRLDQVASVHDTAAERNQAALLDGKPVIGFSIQRTKGFDETRIAEGVAEALQQLQAEHTSLRITPISGSVAYTLEQFQGSMAMLYEGALLAVLVVWLFLRDWRATLVAASALPLSILPAFAAMWWLGYSLNTLTLLALAVVVGILVDDAIVEVENIERHRRMGKPIMQATADAVNEIALAVIATTATLVVVFVPTTLMGGVPGLFFKQFGWTAVIAVLASLMVARLITPIMAAKLLKPGTHAANEQDGPLMRRYLRVVDWSLHHRGKTMAAAAAFFVGSMALLPFIPTGLVPPSDRGFTTVTLELAPGSALNDTVATAERVRAVVSQLPGVRSVFTTVGAAESGSDAQVSDVRKGELTLVLTDRKERAVQSEIEQTVRDALEKIPGARFTVGGGSGEQLQMILASDNAGALRTAVDAFTRELRAAGLSGVRSTASLERPEIVVRPDLNRAAEHGVSSAAIGELMRTATSGDFDSQLSKLNLDNRQIGIRVRVPDSVRQDIAALSGLRVASRDGLVPLSSVATFAVESGPAQIDRYDRQRYVTVTADLGTRSLGETLAIASALPSVQNMAPGVSLMQAGDAEVAAELSSGLALAIVTGILCMFCVLILLFKDFFQPITILSAIPLSLGGAFIALLLVGSELDVPSMIGLVMLMGIVTKNSILLVEYAVLARTEHGLSVIDALLDACHKRARPIVMTTVAMIAGMLPIALGFGADASFRQPMAIAVIGGLITSTLLSLVIVPAVFSYVHDFETWFARRFTNARSPSDLADGAANGSTPSGTSFPQGGHP</sequence>
<dbReference type="RefSeq" id="WP_122228638.1">
    <property type="nucleotide sequence ID" value="NZ_RDQO01000002.1"/>
</dbReference>
<reference evidence="3 4" key="1">
    <citation type="submission" date="2018-10" db="EMBL/GenBank/DDBJ databases">
        <title>Draft genome of Cortibacter populi DSM10536.</title>
        <authorList>
            <person name="Bernier A.-M."/>
            <person name="Bernard K."/>
        </authorList>
    </citation>
    <scope>NUCLEOTIDE SEQUENCE [LARGE SCALE GENOMIC DNA]</scope>
    <source>
        <strain evidence="3 4">DSM 105136</strain>
    </source>
</reference>
<feature type="transmembrane region" description="Helical" evidence="2">
    <location>
        <begin position="894"/>
        <end position="920"/>
    </location>
</feature>
<dbReference type="GO" id="GO:0005886">
    <property type="term" value="C:plasma membrane"/>
    <property type="evidence" value="ECO:0007669"/>
    <property type="project" value="TreeGrafter"/>
</dbReference>
<feature type="transmembrane region" description="Helical" evidence="2">
    <location>
        <begin position="426"/>
        <end position="449"/>
    </location>
</feature>
<dbReference type="Pfam" id="PF00873">
    <property type="entry name" value="ACR_tran"/>
    <property type="match status" value="1"/>
</dbReference>
<dbReference type="Gene3D" id="3.30.70.1430">
    <property type="entry name" value="Multidrug efflux transporter AcrB pore domain"/>
    <property type="match status" value="2"/>
</dbReference>